<evidence type="ECO:0000256" key="1">
    <source>
        <dbReference type="SAM" id="MobiDB-lite"/>
    </source>
</evidence>
<gene>
    <name evidence="2" type="ORF">WOA13_00865</name>
</gene>
<sequence length="310" mass="34575">MQNKTIWFFFVLIITTLFLSLLAGNATAEAFENIDEKDARSIYVLRELERSFTFRNEALDITYINITTDLNVGNVEAIVECLKSTSSMVSTPPEGNVYKNINIWVGDSKLQHRLVSSEVGFKVNRTWLEDNEVSEESVRLSIYHSGNWDLLPTEKIDEDAEYVYYEANTSGEIRTHFAIVEYMEEEPVSSDVGEDSVAEDGMDSDPLNDGSDMASEGIENTDRSGAEEADLSDLNMLTFAIPILMVLVVLYSSYYGTTKEENIGSVGNGWGIQNDKQVGEDNASEKIADRNAAKDISGKDVKNEPHDKGK</sequence>
<dbReference type="RefSeq" id="WP_342126117.1">
    <property type="nucleotide sequence ID" value="NZ_JBCAUS010000002.1"/>
</dbReference>
<reference evidence="2 3" key="1">
    <citation type="submission" date="2024-04" db="EMBL/GenBank/DDBJ databases">
        <title>Methanococcoides sp. LMO-2.</title>
        <authorList>
            <person name="Liang L."/>
        </authorList>
    </citation>
    <scope>NUCLEOTIDE SEQUENCE [LARGE SCALE GENOMIC DNA]</scope>
    <source>
        <strain evidence="2 3">LMO-2</strain>
    </source>
</reference>
<comment type="caution">
    <text evidence="2">The sequence shown here is derived from an EMBL/GenBank/DDBJ whole genome shotgun (WGS) entry which is preliminary data.</text>
</comment>
<dbReference type="EMBL" id="JBCAUS010000002">
    <property type="protein sequence ID" value="MEL4304389.1"/>
    <property type="molecule type" value="Genomic_DNA"/>
</dbReference>
<evidence type="ECO:0000313" key="3">
    <source>
        <dbReference type="Proteomes" id="UP001396646"/>
    </source>
</evidence>
<dbReference type="InterPro" id="IPR026453">
    <property type="entry name" value="PGF_pre_PGF"/>
</dbReference>
<feature type="region of interest" description="Disordered" evidence="1">
    <location>
        <begin position="185"/>
        <end position="226"/>
    </location>
</feature>
<feature type="compositionally biased region" description="Acidic residues" evidence="1">
    <location>
        <begin position="185"/>
        <end position="203"/>
    </location>
</feature>
<organism evidence="2 3">
    <name type="scientific">Methanococcoides cohabitans</name>
    <dbReference type="NCBI Taxonomy" id="3136559"/>
    <lineage>
        <taxon>Archaea</taxon>
        <taxon>Methanobacteriati</taxon>
        <taxon>Methanobacteriota</taxon>
        <taxon>Stenosarchaea group</taxon>
        <taxon>Methanomicrobia</taxon>
        <taxon>Methanosarcinales</taxon>
        <taxon>Methanosarcinaceae</taxon>
        <taxon>Methanococcoides</taxon>
    </lineage>
</organism>
<protein>
    <submittedName>
        <fullName evidence="2">PGF-pre-PGF domain-containing protein</fullName>
    </submittedName>
</protein>
<evidence type="ECO:0000313" key="2">
    <source>
        <dbReference type="EMBL" id="MEL4304389.1"/>
    </source>
</evidence>
<keyword evidence="3" id="KW-1185">Reference proteome</keyword>
<accession>A0ABU9KSR3</accession>
<dbReference type="Proteomes" id="UP001396646">
    <property type="component" value="Unassembled WGS sequence"/>
</dbReference>
<proteinExistence type="predicted"/>
<feature type="region of interest" description="Disordered" evidence="1">
    <location>
        <begin position="275"/>
        <end position="310"/>
    </location>
</feature>
<feature type="compositionally biased region" description="Basic and acidic residues" evidence="1">
    <location>
        <begin position="277"/>
        <end position="310"/>
    </location>
</feature>
<dbReference type="NCBIfam" id="TIGR04213">
    <property type="entry name" value="PGF_pre_PGF"/>
    <property type="match status" value="1"/>
</dbReference>
<name>A0ABU9KSR3_9EURY</name>